<evidence type="ECO:0000256" key="9">
    <source>
        <dbReference type="SAM" id="Phobius"/>
    </source>
</evidence>
<dbReference type="PANTHER" id="PTHR24305">
    <property type="entry name" value="CYTOCHROME P450"/>
    <property type="match status" value="1"/>
</dbReference>
<keyword evidence="8" id="KW-0325">Glycoprotein</keyword>
<dbReference type="PRINTS" id="PR00385">
    <property type="entry name" value="P450"/>
</dbReference>
<gene>
    <name evidence="10" type="primary">g7354</name>
    <name evidence="10" type="ORF">EsDP_00007354</name>
</gene>
<keyword evidence="11" id="KW-1185">Reference proteome</keyword>
<evidence type="ECO:0000256" key="4">
    <source>
        <dbReference type="ARBA" id="ARBA00022723"/>
    </source>
</evidence>
<reference evidence="11" key="1">
    <citation type="submission" date="2024-06" db="EMBL/GenBank/DDBJ databases">
        <title>Draft Genome Sequences of Epichloe bromicola Strains Isolated from Elymus ciliaris.</title>
        <authorList>
            <consortium name="Epichloe bromicola genome sequencing consortium"/>
            <person name="Miura A."/>
            <person name="Imano S."/>
            <person name="Ashida A."/>
            <person name="Sato I."/>
            <person name="Chiba S."/>
            <person name="Tanaka A."/>
            <person name="Camagna M."/>
            <person name="Takemoto D."/>
        </authorList>
    </citation>
    <scope>NUCLEOTIDE SEQUENCE [LARGE SCALE GENOMIC DNA]</scope>
    <source>
        <strain evidence="11">DP</strain>
    </source>
</reference>
<protein>
    <recommendedName>
        <fullName evidence="12">P450 monooxygenase</fullName>
    </recommendedName>
</protein>
<dbReference type="Gene3D" id="1.10.630.10">
    <property type="entry name" value="Cytochrome P450"/>
    <property type="match status" value="1"/>
</dbReference>
<keyword evidence="6" id="KW-0408">Iron</keyword>
<comment type="similarity">
    <text evidence="2">Belongs to the cytochrome P450 family.</text>
</comment>
<evidence type="ECO:0000313" key="10">
    <source>
        <dbReference type="EMBL" id="GAB0139141.1"/>
    </source>
</evidence>
<keyword evidence="3" id="KW-0349">Heme</keyword>
<evidence type="ECO:0000256" key="7">
    <source>
        <dbReference type="ARBA" id="ARBA00023033"/>
    </source>
</evidence>
<keyword evidence="5" id="KW-0560">Oxidoreductase</keyword>
<dbReference type="CDD" id="cd11061">
    <property type="entry name" value="CYP67-like"/>
    <property type="match status" value="1"/>
</dbReference>
<dbReference type="Proteomes" id="UP001562357">
    <property type="component" value="Unassembled WGS sequence"/>
</dbReference>
<evidence type="ECO:0000256" key="2">
    <source>
        <dbReference type="ARBA" id="ARBA00010617"/>
    </source>
</evidence>
<keyword evidence="9" id="KW-0472">Membrane</keyword>
<keyword evidence="4" id="KW-0479">Metal-binding</keyword>
<comment type="caution">
    <text evidence="10">The sequence shown here is derived from an EMBL/GenBank/DDBJ whole genome shotgun (WGS) entry which is preliminary data.</text>
</comment>
<dbReference type="PRINTS" id="PR00463">
    <property type="entry name" value="EP450I"/>
</dbReference>
<sequence length="543" mass="61963">MKIVRLFFALFVSLAIGLELFSHFLHSRLSWNPLVFSFGLVGSMVLGLFASIGAYRASFHRLNRFPGPFAARLSNLYITRLSAKKLQLYQEIQRLHQKYGDVVRVGPSELSIIDADAVSAIHSNSSACGKGPWYNIEQPAISVHMTRNKDDHSRRRKTWEKAFSTKALRDYEPRVKNNAGLLLQRIEETQGMPFDVSKWFNFYSFDVMGDLAFGENFNMLSSGQEHGFMELIHKHMVAAGYFSHLIWMFPLFRALPVMNRQDLEFQDWLVKKVQYREKNDPNVPDVFTWLLSDFRSLEKPGRQDRLNLQADMQLIAVAGSDTTATTLSCLFFLLATDKPACIKLQEELDIVFPNPAQLDVSKLSKMTYLQACINETLRLFPPVPSGLQRMTPTEGIFIGERFIPGDTIVTIPSYAQYRDERFFALPDSFIPERWTTKPELIKDISVYVPFGIGEFVALSWYFPPQTPLTRSQGKYACVGKQLGLMEVRLVTSTILRQFDVNFSQDGAAPSFLSGLRDRFTFSAPSLRVVFTARRRQQDMGGEN</sequence>
<keyword evidence="9" id="KW-1133">Transmembrane helix</keyword>
<dbReference type="PANTHER" id="PTHR24305:SF187">
    <property type="entry name" value="P450, PUTATIVE (EUROFUNG)-RELATED"/>
    <property type="match status" value="1"/>
</dbReference>
<keyword evidence="9" id="KW-0812">Transmembrane</keyword>
<organism evidence="10 11">
    <name type="scientific">Epichloe bromicola</name>
    <dbReference type="NCBI Taxonomy" id="79588"/>
    <lineage>
        <taxon>Eukaryota</taxon>
        <taxon>Fungi</taxon>
        <taxon>Dikarya</taxon>
        <taxon>Ascomycota</taxon>
        <taxon>Pezizomycotina</taxon>
        <taxon>Sordariomycetes</taxon>
        <taxon>Hypocreomycetidae</taxon>
        <taxon>Hypocreales</taxon>
        <taxon>Clavicipitaceae</taxon>
        <taxon>Epichloe</taxon>
    </lineage>
</organism>
<dbReference type="InterPro" id="IPR050121">
    <property type="entry name" value="Cytochrome_P450_monoxygenase"/>
</dbReference>
<keyword evidence="7" id="KW-0503">Monooxygenase</keyword>
<proteinExistence type="inferred from homology"/>
<evidence type="ECO:0000256" key="8">
    <source>
        <dbReference type="ARBA" id="ARBA00023180"/>
    </source>
</evidence>
<dbReference type="EMBL" id="BAAFGZ010000653">
    <property type="protein sequence ID" value="GAB0139141.1"/>
    <property type="molecule type" value="Genomic_DNA"/>
</dbReference>
<evidence type="ECO:0000256" key="6">
    <source>
        <dbReference type="ARBA" id="ARBA00023004"/>
    </source>
</evidence>
<accession>A0ABQ0D0C7</accession>
<dbReference type="InterPro" id="IPR001128">
    <property type="entry name" value="Cyt_P450"/>
</dbReference>
<dbReference type="Pfam" id="PF00067">
    <property type="entry name" value="p450"/>
    <property type="match status" value="1"/>
</dbReference>
<dbReference type="InterPro" id="IPR036396">
    <property type="entry name" value="Cyt_P450_sf"/>
</dbReference>
<evidence type="ECO:0000256" key="3">
    <source>
        <dbReference type="ARBA" id="ARBA00022617"/>
    </source>
</evidence>
<evidence type="ECO:0000256" key="5">
    <source>
        <dbReference type="ARBA" id="ARBA00023002"/>
    </source>
</evidence>
<evidence type="ECO:0000256" key="1">
    <source>
        <dbReference type="ARBA" id="ARBA00001971"/>
    </source>
</evidence>
<comment type="cofactor">
    <cofactor evidence="1">
        <name>heme</name>
        <dbReference type="ChEBI" id="CHEBI:30413"/>
    </cofactor>
</comment>
<name>A0ABQ0D0C7_9HYPO</name>
<evidence type="ECO:0000313" key="11">
    <source>
        <dbReference type="Proteomes" id="UP001562357"/>
    </source>
</evidence>
<feature type="transmembrane region" description="Helical" evidence="9">
    <location>
        <begin position="33"/>
        <end position="55"/>
    </location>
</feature>
<dbReference type="SUPFAM" id="SSF48264">
    <property type="entry name" value="Cytochrome P450"/>
    <property type="match status" value="1"/>
</dbReference>
<evidence type="ECO:0008006" key="12">
    <source>
        <dbReference type="Google" id="ProtNLM"/>
    </source>
</evidence>
<dbReference type="InterPro" id="IPR002401">
    <property type="entry name" value="Cyt_P450_E_grp-I"/>
</dbReference>